<dbReference type="InterPro" id="IPR050090">
    <property type="entry name" value="Tyrosine_recombinase_XerCD"/>
</dbReference>
<evidence type="ECO:0000313" key="4">
    <source>
        <dbReference type="EMBL" id="QCI58068.1"/>
    </source>
</evidence>
<dbReference type="PANTHER" id="PTHR30349:SF89">
    <property type="entry name" value="INTEGRASE_RECOMBINASE"/>
    <property type="match status" value="1"/>
</dbReference>
<dbReference type="EMBL" id="CP034413">
    <property type="protein sequence ID" value="QCI58068.1"/>
    <property type="molecule type" value="Genomic_DNA"/>
</dbReference>
<gene>
    <name evidence="4" type="ORF">EIO64_01540</name>
</gene>
<dbReference type="PANTHER" id="PTHR30349">
    <property type="entry name" value="PHAGE INTEGRASE-RELATED"/>
    <property type="match status" value="1"/>
</dbReference>
<evidence type="ECO:0000259" key="3">
    <source>
        <dbReference type="PROSITE" id="PS51898"/>
    </source>
</evidence>
<evidence type="ECO:0000256" key="2">
    <source>
        <dbReference type="ARBA" id="ARBA00023172"/>
    </source>
</evidence>
<dbReference type="Gene3D" id="1.10.443.10">
    <property type="entry name" value="Intergrase catalytic core"/>
    <property type="match status" value="1"/>
</dbReference>
<dbReference type="InterPro" id="IPR011010">
    <property type="entry name" value="DNA_brk_join_enz"/>
</dbReference>
<dbReference type="InterPro" id="IPR002104">
    <property type="entry name" value="Integrase_catalytic"/>
</dbReference>
<dbReference type="InterPro" id="IPR010998">
    <property type="entry name" value="Integrase_recombinase_N"/>
</dbReference>
<dbReference type="KEGG" id="obj:EIO64_01540"/>
<dbReference type="RefSeq" id="WP_119311133.1">
    <property type="nucleotide sequence ID" value="NZ_CP034413.3"/>
</dbReference>
<proteinExistence type="predicted"/>
<feature type="domain" description="Tyr recombinase" evidence="3">
    <location>
        <begin position="101"/>
        <end position="277"/>
    </location>
</feature>
<protein>
    <submittedName>
        <fullName evidence="4">Tyrosine-type recombinase/integrase</fullName>
    </submittedName>
</protein>
<sequence>MEEITLTGQSISAFREFLVENEKARATVEKYVQEAEQLRLALCGAPVTKAGVLAYRERLQQQYRALTVNNKLSAVNAYLRFCGAEHCEVKLLKVQRRAFREEQRDLTESEYRRLLSIAKGRKNQRLYHVMLTICATGIRVSELRFITAEALRAGRTEIRLKGKCRTVLLPQELAERLRRYARAQDIQEGPLFRTRTGRPLDRSNIWHEMKTLCREAGVMPEKVFPHNLRHLFAKCFYEQEKDLAHLADLLGHSSIETTRIYVAVSARAHEQILEKMRLIV</sequence>
<dbReference type="GO" id="GO:0003677">
    <property type="term" value="F:DNA binding"/>
    <property type="evidence" value="ECO:0007669"/>
    <property type="project" value="UniProtKB-KW"/>
</dbReference>
<dbReference type="GeneID" id="89523379"/>
<reference evidence="5" key="1">
    <citation type="submission" date="2018-12" db="EMBL/GenBank/DDBJ databases">
        <title>Dusodibacter welbiota gen. nov., sp. nov., isolated from human faeces and emended description of the Oscillibacter genus.</title>
        <authorList>
            <person name="Le Roy T."/>
            <person name="Van der Smissen P."/>
            <person name="Delzenne N."/>
            <person name="Muccioli G."/>
            <person name="Collet J.F."/>
            <person name="Cani P.D."/>
        </authorList>
    </citation>
    <scope>NUCLEOTIDE SEQUENCE [LARGE SCALE GENOMIC DNA]</scope>
    <source>
        <strain evidence="5">J115</strain>
    </source>
</reference>
<evidence type="ECO:0000256" key="1">
    <source>
        <dbReference type="ARBA" id="ARBA00023125"/>
    </source>
</evidence>
<keyword evidence="1" id="KW-0238">DNA-binding</keyword>
<evidence type="ECO:0000313" key="5">
    <source>
        <dbReference type="Proteomes" id="UP000298642"/>
    </source>
</evidence>
<dbReference type="GO" id="GO:0015074">
    <property type="term" value="P:DNA integration"/>
    <property type="evidence" value="ECO:0007669"/>
    <property type="project" value="InterPro"/>
</dbReference>
<dbReference type="Gene3D" id="1.10.150.130">
    <property type="match status" value="1"/>
</dbReference>
<keyword evidence="2" id="KW-0233">DNA recombination</keyword>
<name>A0A4D7AKT2_9FIRM</name>
<dbReference type="PROSITE" id="PS51898">
    <property type="entry name" value="TYR_RECOMBINASE"/>
    <property type="match status" value="1"/>
</dbReference>
<organism evidence="4 5">
    <name type="scientific">Dysosmobacter welbionis</name>
    <dbReference type="NCBI Taxonomy" id="2093857"/>
    <lineage>
        <taxon>Bacteria</taxon>
        <taxon>Bacillati</taxon>
        <taxon>Bacillota</taxon>
        <taxon>Clostridia</taxon>
        <taxon>Eubacteriales</taxon>
        <taxon>Oscillospiraceae</taxon>
        <taxon>Dysosmobacter</taxon>
    </lineage>
</organism>
<keyword evidence="5" id="KW-1185">Reference proteome</keyword>
<dbReference type="GO" id="GO:0006310">
    <property type="term" value="P:DNA recombination"/>
    <property type="evidence" value="ECO:0007669"/>
    <property type="project" value="UniProtKB-KW"/>
</dbReference>
<dbReference type="AlphaFoldDB" id="A0A4D7AKT2"/>
<dbReference type="Proteomes" id="UP000298642">
    <property type="component" value="Chromosome"/>
</dbReference>
<accession>A0A4D7AKT2</accession>
<dbReference type="InterPro" id="IPR013762">
    <property type="entry name" value="Integrase-like_cat_sf"/>
</dbReference>
<dbReference type="Pfam" id="PF00589">
    <property type="entry name" value="Phage_integrase"/>
    <property type="match status" value="1"/>
</dbReference>
<dbReference type="SUPFAM" id="SSF56349">
    <property type="entry name" value="DNA breaking-rejoining enzymes"/>
    <property type="match status" value="1"/>
</dbReference>